<evidence type="ECO:0000313" key="1">
    <source>
        <dbReference type="EMBL" id="EXJ14184.1"/>
    </source>
</evidence>
<accession>W9V4A9</accession>
<reference evidence="1 2" key="1">
    <citation type="submission" date="2012-11" db="EMBL/GenBank/DDBJ databases">
        <title>Genome assembly of Thiorhodococcus sp. AK35.</title>
        <authorList>
            <person name="Nupur N."/>
            <person name="Khatri I."/>
            <person name="Subramanian S."/>
            <person name="Pinnaka A."/>
        </authorList>
    </citation>
    <scope>NUCLEOTIDE SEQUENCE [LARGE SCALE GENOMIC DNA]</scope>
    <source>
        <strain evidence="1 2">AK35</strain>
    </source>
</reference>
<dbReference type="Proteomes" id="UP000019460">
    <property type="component" value="Unassembled WGS sequence"/>
</dbReference>
<dbReference type="OrthoDB" id="2156220at2"/>
<dbReference type="AlphaFoldDB" id="W9V4A9"/>
<dbReference type="Pfam" id="PF04832">
    <property type="entry name" value="SOUL"/>
    <property type="match status" value="2"/>
</dbReference>
<dbReference type="eggNOG" id="COG3449">
    <property type="taxonomic scope" value="Bacteria"/>
</dbReference>
<organism evidence="1 2">
    <name type="scientific">Imhoffiella purpurea</name>
    <dbReference type="NCBI Taxonomy" id="1249627"/>
    <lineage>
        <taxon>Bacteria</taxon>
        <taxon>Pseudomonadati</taxon>
        <taxon>Pseudomonadota</taxon>
        <taxon>Gammaproteobacteria</taxon>
        <taxon>Chromatiales</taxon>
        <taxon>Chromatiaceae</taxon>
        <taxon>Imhoffiella</taxon>
    </lineage>
</organism>
<dbReference type="PANTHER" id="PTHR11220:SF58">
    <property type="entry name" value="SOUL HEME-BINDING FAMILY PROTEIN"/>
    <property type="match status" value="1"/>
</dbReference>
<keyword evidence="2" id="KW-1185">Reference proteome</keyword>
<evidence type="ECO:0008006" key="3">
    <source>
        <dbReference type="Google" id="ProtNLM"/>
    </source>
</evidence>
<dbReference type="InterPro" id="IPR011256">
    <property type="entry name" value="Reg_factor_effector_dom_sf"/>
</dbReference>
<comment type="caution">
    <text evidence="1">The sequence shown here is derived from an EMBL/GenBank/DDBJ whole genome shotgun (WGS) entry which is preliminary data.</text>
</comment>
<sequence length="195" mass="22388">MAIEEPSYEVTRTYPMFELRQYAPYLVAETEVGDDFDEAGNRAFRILADYIFGNNRSKTKMEMTAPVNQRPAEDQGEKIRMTAPVSQQAGEGKSGTYVVSFVMPSGYSLETLPTPNDSRVNLREEPAKLMAVRRYSGRWTRKNYEENLGVLRLAIREAGLETTGEPVYARYNPPFTPWFMRRNEVMLEIDPEVRP</sequence>
<protein>
    <recommendedName>
        <fullName evidence="3">SOUL heme-binding protein</fullName>
    </recommendedName>
</protein>
<dbReference type="Gene3D" id="3.20.80.10">
    <property type="entry name" value="Regulatory factor, effector binding domain"/>
    <property type="match status" value="2"/>
</dbReference>
<dbReference type="PATRIC" id="fig|1249627.3.peg.3021"/>
<dbReference type="RefSeq" id="WP_043755447.1">
    <property type="nucleotide sequence ID" value="NZ_AONC01000045.1"/>
</dbReference>
<proteinExistence type="predicted"/>
<name>W9V4A9_9GAMM</name>
<dbReference type="EMBL" id="AONC01000045">
    <property type="protein sequence ID" value="EXJ14184.1"/>
    <property type="molecule type" value="Genomic_DNA"/>
</dbReference>
<dbReference type="PANTHER" id="PTHR11220">
    <property type="entry name" value="HEME-BINDING PROTEIN-RELATED"/>
    <property type="match status" value="1"/>
</dbReference>
<gene>
    <name evidence="1" type="ORF">D779_2855</name>
</gene>
<dbReference type="InterPro" id="IPR006917">
    <property type="entry name" value="SOUL_heme-bd"/>
</dbReference>
<dbReference type="SUPFAM" id="SSF55136">
    <property type="entry name" value="Probable bacterial effector-binding domain"/>
    <property type="match status" value="2"/>
</dbReference>
<dbReference type="STRING" id="1249627.D779_2855"/>
<evidence type="ECO:0000313" key="2">
    <source>
        <dbReference type="Proteomes" id="UP000019460"/>
    </source>
</evidence>